<keyword evidence="1" id="KW-0472">Membrane</keyword>
<keyword evidence="1" id="KW-1133">Transmembrane helix</keyword>
<feature type="transmembrane region" description="Helical" evidence="1">
    <location>
        <begin position="308"/>
        <end position="332"/>
    </location>
</feature>
<dbReference type="EMBL" id="OX458932">
    <property type="protein sequence ID" value="CAI9084839.1"/>
    <property type="molecule type" value="Genomic_DNA"/>
</dbReference>
<gene>
    <name evidence="2" type="ORF">MFUM_0448</name>
</gene>
<accession>A0ABM9IB09</accession>
<dbReference type="RefSeq" id="WP_009060261.1">
    <property type="nucleotide sequence ID" value="NZ_LXJS01000056.1"/>
</dbReference>
<keyword evidence="3" id="KW-1185">Reference proteome</keyword>
<keyword evidence="1" id="KW-0812">Transmembrane</keyword>
<sequence length="348" mass="36447">MKKSPHKILKSPVYKLIVGGVIAGLPLTSPTIGPLSGTRVWAQTTASKSIGIVQGTGTITQNYLDIPLSGGKFPLANGAKITTEGGVIRVNFSGKNWIQLGPYGSISISKTTNGYLVKVDGGEVKFHLNQGDLVTFEGPSSRMVATDATFKEGSVLVASDLTSVSMKKGEFKVEDLTNKKELLATSYNPVVLGANSLELIPTSSDEVIAEGSSNLPSGSVPLYGADGHCVGYMPKKGGFISSPGIVPPLSHPISQVSLSKVPKLPTGYKPLFDKHGKYMGYVKDGLFVYDDPPDDNNDENNKRKRRRAAAIILGTLAAGVVGFTAAGVSGAFTSHPGPPVPVVTPTLP</sequence>
<evidence type="ECO:0000313" key="2">
    <source>
        <dbReference type="EMBL" id="CAI9084839.1"/>
    </source>
</evidence>
<dbReference type="Proteomes" id="UP001161497">
    <property type="component" value="Chromosome"/>
</dbReference>
<evidence type="ECO:0000313" key="3">
    <source>
        <dbReference type="Proteomes" id="UP001161497"/>
    </source>
</evidence>
<evidence type="ECO:0000256" key="1">
    <source>
        <dbReference type="SAM" id="Phobius"/>
    </source>
</evidence>
<evidence type="ECO:0008006" key="4">
    <source>
        <dbReference type="Google" id="ProtNLM"/>
    </source>
</evidence>
<proteinExistence type="predicted"/>
<reference evidence="2" key="1">
    <citation type="submission" date="2023-03" db="EMBL/GenBank/DDBJ databases">
        <authorList>
            <person name="Cremers G."/>
            <person name="Picone N."/>
        </authorList>
    </citation>
    <scope>NUCLEOTIDE SEQUENCE</scope>
    <source>
        <strain evidence="2">Sample_alias</strain>
    </source>
</reference>
<organism evidence="2 3">
    <name type="scientific">Candidatus Methylacidiphilum fumarolicum</name>
    <dbReference type="NCBI Taxonomy" id="591154"/>
    <lineage>
        <taxon>Bacteria</taxon>
        <taxon>Pseudomonadati</taxon>
        <taxon>Verrucomicrobiota</taxon>
        <taxon>Methylacidiphilae</taxon>
        <taxon>Methylacidiphilales</taxon>
        <taxon>Methylacidiphilaceae</taxon>
        <taxon>Methylacidiphilum (ex Ratnadevi et al. 2023)</taxon>
    </lineage>
</organism>
<protein>
    <recommendedName>
        <fullName evidence="4">FecR protein domain-containing protein</fullName>
    </recommendedName>
</protein>
<name>A0ABM9IB09_9BACT</name>